<dbReference type="EMBL" id="LLXI01000620">
    <property type="protein sequence ID" value="PKY48234.1"/>
    <property type="molecule type" value="Genomic_DNA"/>
</dbReference>
<dbReference type="Proteomes" id="UP000234323">
    <property type="component" value="Unassembled WGS sequence"/>
</dbReference>
<evidence type="ECO:0000313" key="1">
    <source>
        <dbReference type="EMBL" id="PKY48234.1"/>
    </source>
</evidence>
<sequence>MSLESSKGRAEAAFEEAKQVLFKECNIILTNVSIVNKEHTNNYFQTTAGLHMKNQMKQQLQEWIENIRLLSNGKAAGPFQISIKRDKEYAEELYYQTKTSLNSYGITLNEEERCNRDNLF</sequence>
<name>A0A2I1GNV9_9GLOM</name>
<keyword evidence="2" id="KW-1185">Reference proteome</keyword>
<dbReference type="VEuPathDB" id="FungiDB:FUN_012234"/>
<dbReference type="OrthoDB" id="2444221at2759"/>
<organism evidence="1 2">
    <name type="scientific">Rhizophagus irregularis</name>
    <dbReference type="NCBI Taxonomy" id="588596"/>
    <lineage>
        <taxon>Eukaryota</taxon>
        <taxon>Fungi</taxon>
        <taxon>Fungi incertae sedis</taxon>
        <taxon>Mucoromycota</taxon>
        <taxon>Glomeromycotina</taxon>
        <taxon>Glomeromycetes</taxon>
        <taxon>Glomerales</taxon>
        <taxon>Glomeraceae</taxon>
        <taxon>Rhizophagus</taxon>
    </lineage>
</organism>
<proteinExistence type="predicted"/>
<reference evidence="1 2" key="1">
    <citation type="submission" date="2015-10" db="EMBL/GenBank/DDBJ databases">
        <title>Genome analyses suggest a sexual origin of heterokaryosis in a supposedly ancient asexual fungus.</title>
        <authorList>
            <person name="Ropars J."/>
            <person name="Sedzielewska K."/>
            <person name="Noel J."/>
            <person name="Charron P."/>
            <person name="Farinelli L."/>
            <person name="Marton T."/>
            <person name="Kruger M."/>
            <person name="Pelin A."/>
            <person name="Brachmann A."/>
            <person name="Corradi N."/>
        </authorList>
    </citation>
    <scope>NUCLEOTIDE SEQUENCE [LARGE SCALE GENOMIC DNA]</scope>
    <source>
        <strain evidence="1 2">A4</strain>
    </source>
</reference>
<gene>
    <name evidence="1" type="ORF">RhiirA4_463777</name>
</gene>
<protein>
    <submittedName>
        <fullName evidence="1">Uncharacterized protein</fullName>
    </submittedName>
</protein>
<dbReference type="AlphaFoldDB" id="A0A2I1GNV9"/>
<comment type="caution">
    <text evidence="1">The sequence shown here is derived from an EMBL/GenBank/DDBJ whole genome shotgun (WGS) entry which is preliminary data.</text>
</comment>
<accession>A0A2I1GNV9</accession>
<evidence type="ECO:0000313" key="2">
    <source>
        <dbReference type="Proteomes" id="UP000234323"/>
    </source>
</evidence>